<evidence type="ECO:0000313" key="4">
    <source>
        <dbReference type="Proteomes" id="UP000093309"/>
    </source>
</evidence>
<evidence type="ECO:0000256" key="2">
    <source>
        <dbReference type="SAM" id="SignalP"/>
    </source>
</evidence>
<dbReference type="AlphaFoldDB" id="A0A1C0ZX20"/>
<dbReference type="EMBL" id="LYPC01000027">
    <property type="protein sequence ID" value="OCT12639.1"/>
    <property type="molecule type" value="Genomic_DNA"/>
</dbReference>
<evidence type="ECO:0000313" key="3">
    <source>
        <dbReference type="EMBL" id="OCT12639.1"/>
    </source>
</evidence>
<sequence>MKKFILGLLVGVSITAAGSVYADDIVDSIVGKTIQGQFPVKISGKSLDTQAAVIDGTSYLPVRAIGEALNMDVSFNSDLGIELKPKGATTVPESPQATSVPAQPITGPTEDILVDPNLPVDKQISYLQSEIKSLEITLPISKYTFEHSQSNKELEESITRDEKRLAAMKALLEQLQK</sequence>
<dbReference type="Proteomes" id="UP000093309">
    <property type="component" value="Unassembled WGS sequence"/>
</dbReference>
<organism evidence="3 4">
    <name type="scientific">Paenibacillus pectinilyticus</name>
    <dbReference type="NCBI Taxonomy" id="512399"/>
    <lineage>
        <taxon>Bacteria</taxon>
        <taxon>Bacillati</taxon>
        <taxon>Bacillota</taxon>
        <taxon>Bacilli</taxon>
        <taxon>Bacillales</taxon>
        <taxon>Paenibacillaceae</taxon>
        <taxon>Paenibacillus</taxon>
    </lineage>
</organism>
<keyword evidence="2" id="KW-0732">Signal</keyword>
<accession>A0A1C0ZX20</accession>
<dbReference type="OrthoDB" id="2625533at2"/>
<feature type="signal peptide" evidence="2">
    <location>
        <begin position="1"/>
        <end position="22"/>
    </location>
</feature>
<proteinExistence type="predicted"/>
<name>A0A1C0ZX20_9BACL</name>
<keyword evidence="4" id="KW-1185">Reference proteome</keyword>
<reference evidence="4" key="1">
    <citation type="submission" date="2016-05" db="EMBL/GenBank/DDBJ databases">
        <title>Paenibacillus oryzae. sp. nov., isolated from the rice root.</title>
        <authorList>
            <person name="Zhang J."/>
            <person name="Zhang X."/>
        </authorList>
    </citation>
    <scope>NUCLEOTIDE SEQUENCE [LARGE SCALE GENOMIC DNA]</scope>
    <source>
        <strain evidence="4">KCTC13222</strain>
    </source>
</reference>
<feature type="compositionally biased region" description="Polar residues" evidence="1">
    <location>
        <begin position="91"/>
        <end position="101"/>
    </location>
</feature>
<evidence type="ECO:0000256" key="1">
    <source>
        <dbReference type="SAM" id="MobiDB-lite"/>
    </source>
</evidence>
<protein>
    <recommendedName>
        <fullName evidence="5">Copper amine oxidase-like N-terminal domain-containing protein</fullName>
    </recommendedName>
</protein>
<dbReference type="STRING" id="512399.A8709_33045"/>
<evidence type="ECO:0008006" key="5">
    <source>
        <dbReference type="Google" id="ProtNLM"/>
    </source>
</evidence>
<feature type="chain" id="PRO_5008649596" description="Copper amine oxidase-like N-terminal domain-containing protein" evidence="2">
    <location>
        <begin position="23"/>
        <end position="177"/>
    </location>
</feature>
<dbReference type="RefSeq" id="WP_065857127.1">
    <property type="nucleotide sequence ID" value="NZ_LYPC01000027.1"/>
</dbReference>
<feature type="region of interest" description="Disordered" evidence="1">
    <location>
        <begin position="88"/>
        <end position="107"/>
    </location>
</feature>
<gene>
    <name evidence="3" type="ORF">A8709_33045</name>
</gene>
<comment type="caution">
    <text evidence="3">The sequence shown here is derived from an EMBL/GenBank/DDBJ whole genome shotgun (WGS) entry which is preliminary data.</text>
</comment>